<comment type="caution">
    <text evidence="16">The sequence shown here is derived from an EMBL/GenBank/DDBJ whole genome shotgun (WGS) entry which is preliminary data.</text>
</comment>
<evidence type="ECO:0000256" key="2">
    <source>
        <dbReference type="ARBA" id="ARBA00005120"/>
    </source>
</evidence>
<keyword evidence="9 13" id="KW-0456">Lyase</keyword>
<evidence type="ECO:0000256" key="7">
    <source>
        <dbReference type="ARBA" id="ARBA00022915"/>
    </source>
</evidence>
<dbReference type="EC" id="4.3.3.7" evidence="4 12"/>
<protein>
    <recommendedName>
        <fullName evidence="4 12">4-hydroxy-tetrahydrodipicolinate synthase</fullName>
        <ecNumber evidence="4 12">4.3.3.7</ecNumber>
    </recommendedName>
</protein>
<dbReference type="InterPro" id="IPR013785">
    <property type="entry name" value="Aldolase_TIM"/>
</dbReference>
<dbReference type="Pfam" id="PF00701">
    <property type="entry name" value="DHDPS"/>
    <property type="match status" value="1"/>
</dbReference>
<feature type="active site" description="Proton donor/acceptor" evidence="14">
    <location>
        <position position="135"/>
    </location>
</feature>
<evidence type="ECO:0000256" key="4">
    <source>
        <dbReference type="ARBA" id="ARBA00012086"/>
    </source>
</evidence>
<evidence type="ECO:0000256" key="9">
    <source>
        <dbReference type="ARBA" id="ARBA00023239"/>
    </source>
</evidence>
<evidence type="ECO:0000256" key="8">
    <source>
        <dbReference type="ARBA" id="ARBA00023154"/>
    </source>
</evidence>
<evidence type="ECO:0000256" key="6">
    <source>
        <dbReference type="ARBA" id="ARBA00022605"/>
    </source>
</evidence>
<dbReference type="GO" id="GO:0019877">
    <property type="term" value="P:diaminopimelate biosynthetic process"/>
    <property type="evidence" value="ECO:0007669"/>
    <property type="project" value="UniProtKB-KW"/>
</dbReference>
<evidence type="ECO:0000313" key="17">
    <source>
        <dbReference type="Proteomes" id="UP000016035"/>
    </source>
</evidence>
<evidence type="ECO:0000256" key="15">
    <source>
        <dbReference type="PIRSR" id="PIRSR001365-2"/>
    </source>
</evidence>
<accession>A0A0E2L082</accession>
<keyword evidence="6" id="KW-0028">Amino-acid biosynthesis</keyword>
<evidence type="ECO:0000256" key="12">
    <source>
        <dbReference type="NCBIfam" id="TIGR00674"/>
    </source>
</evidence>
<feature type="active site" description="Schiff-base intermediate with substrate" evidence="14">
    <location>
        <position position="163"/>
    </location>
</feature>
<dbReference type="PANTHER" id="PTHR12128:SF66">
    <property type="entry name" value="4-HYDROXY-2-OXOGLUTARATE ALDOLASE, MITOCHONDRIAL"/>
    <property type="match status" value="1"/>
</dbReference>
<dbReference type="EMBL" id="AWBU01000023">
    <property type="protein sequence ID" value="EQX25093.1"/>
    <property type="molecule type" value="Genomic_DNA"/>
</dbReference>
<dbReference type="PATRIC" id="fig|1281200.3.peg.3829"/>
<evidence type="ECO:0000256" key="3">
    <source>
        <dbReference type="ARBA" id="ARBA00007592"/>
    </source>
</evidence>
<comment type="function">
    <text evidence="1">Catalyzes the condensation of (S)-aspartate-beta-semialdehyde [(S)-ASA] and pyruvate to 4-hydroxy-tetrahydrodipicolinate (HTPA).</text>
</comment>
<evidence type="ECO:0000256" key="1">
    <source>
        <dbReference type="ARBA" id="ARBA00003294"/>
    </source>
</evidence>
<dbReference type="Gene3D" id="3.20.20.70">
    <property type="entry name" value="Aldolase class I"/>
    <property type="match status" value="1"/>
</dbReference>
<dbReference type="PROSITE" id="PS00666">
    <property type="entry name" value="DHDPS_2"/>
    <property type="match status" value="1"/>
</dbReference>
<dbReference type="Proteomes" id="UP000016035">
    <property type="component" value="Unassembled WGS sequence"/>
</dbReference>
<dbReference type="InterPro" id="IPR005263">
    <property type="entry name" value="DapA"/>
</dbReference>
<comment type="pathway">
    <text evidence="2">Amino-acid biosynthesis; L-lysine biosynthesis via DAP pathway; (S)-tetrahydrodipicolinate from L-aspartate: step 3/4.</text>
</comment>
<keyword evidence="8" id="KW-0457">Lysine biosynthesis</keyword>
<dbReference type="RefSeq" id="WP_000661262.1">
    <property type="nucleotide sequence ID" value="NZ_KE701778.1"/>
</dbReference>
<dbReference type="GO" id="GO:0009089">
    <property type="term" value="P:lysine biosynthetic process via diaminopimelate"/>
    <property type="evidence" value="ECO:0007669"/>
    <property type="project" value="UniProtKB-UniRule"/>
</dbReference>
<evidence type="ECO:0000256" key="5">
    <source>
        <dbReference type="ARBA" id="ARBA00022490"/>
    </source>
</evidence>
<reference evidence="17" key="1">
    <citation type="submission" date="2013-07" db="EMBL/GenBank/DDBJ databases">
        <title>The genome sequence of Escherichia coli UMEA 3162-1.</title>
        <authorList>
            <consortium name="The Broad Institute Genome Sequencing Platform"/>
            <consortium name="The Broad Institute Genome Sequencing Center for Infectious Disease"/>
            <person name="Feldgarden M."/>
            <person name="Frimodt-Moller N."/>
            <person name="Leihof R.F."/>
            <person name="Rasmussen L."/>
            <person name="Young S.K."/>
            <person name="Zeng Q."/>
            <person name="Gargeya S."/>
            <person name="Abouelleil A."/>
            <person name="Alvarado L."/>
            <person name="Berlin A.M."/>
            <person name="Chapman S.B."/>
            <person name="Gainer-Dewar J."/>
            <person name="Goldberg J."/>
            <person name="Gnerre S."/>
            <person name="Griggs A."/>
            <person name="Gujja S."/>
            <person name="Hansen M."/>
            <person name="Howarth C."/>
            <person name="Imamovic A."/>
            <person name="Larimer J."/>
            <person name="McCowan C."/>
            <person name="Murphy C."/>
            <person name="Pearson M."/>
            <person name="Poon T."/>
            <person name="Priest M."/>
            <person name="Roberts A."/>
            <person name="Saif S."/>
            <person name="Shea T."/>
            <person name="Sykes S."/>
            <person name="Wortman J."/>
            <person name="Nusbaum C."/>
            <person name="Birren B."/>
        </authorList>
    </citation>
    <scope>NUCLEOTIDE SEQUENCE [LARGE SCALE GENOMIC DNA]</scope>
    <source>
        <strain evidence="17">UMEA 3162-1</strain>
    </source>
</reference>
<dbReference type="InterPro" id="IPR002220">
    <property type="entry name" value="DapA-like"/>
</dbReference>
<dbReference type="NCBIfam" id="TIGR00674">
    <property type="entry name" value="dapA"/>
    <property type="match status" value="1"/>
</dbReference>
<evidence type="ECO:0000256" key="11">
    <source>
        <dbReference type="ARBA" id="ARBA00047836"/>
    </source>
</evidence>
<name>A0A0E2L082_ECOU3</name>
<gene>
    <name evidence="16" type="ORF">G925_03690</name>
</gene>
<sequence length="294" mass="32669">MKELKGIITAMVTPFDETEKMDITAAKKMARWLVDNGVHGLFICGTNGEFHLLSDDEKVELTKAVVEEVGNEVTICAGAGCCSTKQTIELTKRLVDAGADYISVVTPYYLVPNQEDLYRHYYDIAFSTTAPIILYNLPGQTGLSIEYETANRLADIKNIVAIKDSSGKFEVQKQYLEIAKHKNFKVLNGSDSLMLDAFKEGSVAAVAATSNVLPTIEVDLYNYFMAGEMEKAQEERNKMDALRMTIKKMTAPAVMKEALNLMGVKAGITRRPIHMPNDAIVEDIKEMLKGYNFL</sequence>
<organism evidence="16 17">
    <name type="scientific">Escherichia coli (strain UMEA 3162-1)</name>
    <dbReference type="NCBI Taxonomy" id="1281200"/>
    <lineage>
        <taxon>Bacteria</taxon>
        <taxon>Pseudomonadati</taxon>
        <taxon>Pseudomonadota</taxon>
        <taxon>Gammaproteobacteria</taxon>
        <taxon>Enterobacterales</taxon>
        <taxon>Enterobacteriaceae</taxon>
        <taxon>Escherichia</taxon>
    </lineage>
</organism>
<evidence type="ECO:0000313" key="16">
    <source>
        <dbReference type="EMBL" id="EQX25093.1"/>
    </source>
</evidence>
<evidence type="ECO:0000256" key="10">
    <source>
        <dbReference type="ARBA" id="ARBA00023270"/>
    </source>
</evidence>
<evidence type="ECO:0000256" key="14">
    <source>
        <dbReference type="PIRSR" id="PIRSR001365-1"/>
    </source>
</evidence>
<dbReference type="CDD" id="cd00408">
    <property type="entry name" value="DHDPS-like"/>
    <property type="match status" value="1"/>
</dbReference>
<dbReference type="HOGENOM" id="CLU_049343_5_1_6"/>
<feature type="binding site" evidence="15">
    <location>
        <position position="206"/>
    </location>
    <ligand>
        <name>pyruvate</name>
        <dbReference type="ChEBI" id="CHEBI:15361"/>
    </ligand>
</feature>
<evidence type="ECO:0000256" key="13">
    <source>
        <dbReference type="PIRNR" id="PIRNR001365"/>
    </source>
</evidence>
<dbReference type="InterPro" id="IPR020625">
    <property type="entry name" value="Schiff_base-form_aldolases_AS"/>
</dbReference>
<keyword evidence="5" id="KW-0963">Cytoplasm</keyword>
<dbReference type="SMART" id="SM01130">
    <property type="entry name" value="DHDPS"/>
    <property type="match status" value="1"/>
</dbReference>
<comment type="catalytic activity">
    <reaction evidence="11">
        <text>L-aspartate 4-semialdehyde + pyruvate = (2S,4S)-4-hydroxy-2,3,4,5-tetrahydrodipicolinate + H2O + H(+)</text>
        <dbReference type="Rhea" id="RHEA:34171"/>
        <dbReference type="ChEBI" id="CHEBI:15361"/>
        <dbReference type="ChEBI" id="CHEBI:15377"/>
        <dbReference type="ChEBI" id="CHEBI:15378"/>
        <dbReference type="ChEBI" id="CHEBI:67139"/>
        <dbReference type="ChEBI" id="CHEBI:537519"/>
        <dbReference type="EC" id="4.3.3.7"/>
    </reaction>
</comment>
<dbReference type="GO" id="GO:0008840">
    <property type="term" value="F:4-hydroxy-tetrahydrodipicolinate synthase activity"/>
    <property type="evidence" value="ECO:0007669"/>
    <property type="project" value="UniProtKB-UniRule"/>
</dbReference>
<keyword evidence="7" id="KW-0220">Diaminopimelate biosynthesis</keyword>
<dbReference type="UniPathway" id="UPA00034">
    <property type="reaction ID" value="UER00017"/>
</dbReference>
<dbReference type="PIRSF" id="PIRSF001365">
    <property type="entry name" value="DHDPS"/>
    <property type="match status" value="1"/>
</dbReference>
<dbReference type="PRINTS" id="PR00146">
    <property type="entry name" value="DHPICSNTHASE"/>
</dbReference>
<comment type="similarity">
    <text evidence="3 13">Belongs to the DapA family.</text>
</comment>
<dbReference type="PANTHER" id="PTHR12128">
    <property type="entry name" value="DIHYDRODIPICOLINATE SYNTHASE"/>
    <property type="match status" value="1"/>
</dbReference>
<dbReference type="AlphaFoldDB" id="A0A0E2L082"/>
<proteinExistence type="inferred from homology"/>
<dbReference type="SUPFAM" id="SSF51569">
    <property type="entry name" value="Aldolase"/>
    <property type="match status" value="1"/>
</dbReference>
<keyword evidence="10" id="KW-0704">Schiff base</keyword>